<evidence type="ECO:0000256" key="10">
    <source>
        <dbReference type="ARBA" id="ARBA00073549"/>
    </source>
</evidence>
<sequence>MTSYTRDLQTPFRPLSATSASHGRVEQPTLLRLQTPHPIERPGSLPTPRNNPGPYQAQSSTGRSRATSTINSHAVTPIYKSSPPLLARIRRPALSLRSPSIRLSTVDDDGLVPNSDGLSDENADAINEIIMAIDMRDNGPHGSTIGCAYYVVLEGALYLLEDVAMAGVDLIETLLLHARPTTVLISARAPESLDRTLQSGSQDINGNRGNFPGAYILRNLNSTDFCYDRGRNRLLDLDIEMGDTPSMQYTTIVDDTILEVDDHHRQESKQGQLMRLATSVNLDSRVTIGCAGAVLSDIQRRKTAQYLPNDPDSLIAFRIRSVEMFSLFNSMFVNADTLVSLQIMQPEYHPNRLQRGPTGSNSGAKEGLSVYGLFYHLAATPQGKAKLRRIFLQPSTDINIIRERQWTISFFLRPSNADALSSIRKGLRKIKDMKYFVLLLRKGIDVVGRKISVANSVWAVLQRFAAYSLQLRESLQALPDAEMVGIIKKVIQVVDECQIRQVGELITETIDFEQSVERGRTAIKQGVDDDLDERKRSYDGMEHFLSSVITKLRTDIPEWARKYVQNCIFFPQLGFLTVVSINIQTGKVDYDGEGLPDTWECMFVADGGAYYKNRQMKEMDEEIGDAYCMIIGTCHMKGAMVICLRYVDREIEIVHRLAVTVLDREEAIIAASEVLGELDSLIALTTLCGQSKWTAPTMTDTNVLHIEGGRHPLQELVTSFVPNDCSMAGGTGEQIREHENATRPGSSNKPLGSPSTIVVTGPNHSGKSVYLKQVAIIVYLAHIGCFVPAERAEIGLTDRILTRIATRESVARSESAFAIDLRQVAFSMNFATRLSLIIIDEFGKGTDCQDGAGLLAATINHFTGLDLERPKLLVATHFHEILEGDYIAGSSGLAFGHMEIHVNLEAPTVDDQVTYLYQFALGRSISSFGSRCAALNGIDQAIVERAEWIILQMSRHEDIEVMCLKLSEDEAQKLAQAEMIARKFLDADFTQLSVAGHKAAVKAWYRDKLEKIISPDKSK</sequence>
<dbReference type="Gene3D" id="1.10.1420.10">
    <property type="match status" value="1"/>
</dbReference>
<reference evidence="14" key="1">
    <citation type="submission" date="2016-03" db="EMBL/GenBank/DDBJ databases">
        <title>Draft genome sequence of Rosellinia necatrix.</title>
        <authorList>
            <person name="Kanematsu S."/>
        </authorList>
    </citation>
    <scope>NUCLEOTIDE SEQUENCE [LARGE SCALE GENOMIC DNA]</scope>
    <source>
        <strain evidence="14">W97</strain>
    </source>
</reference>
<dbReference type="SMART" id="SM00534">
    <property type="entry name" value="MUTSac"/>
    <property type="match status" value="1"/>
</dbReference>
<feature type="region of interest" description="Disordered" evidence="12">
    <location>
        <begin position="1"/>
        <end position="74"/>
    </location>
</feature>
<evidence type="ECO:0000313" key="14">
    <source>
        <dbReference type="EMBL" id="GAP90471.2"/>
    </source>
</evidence>
<dbReference type="InterPro" id="IPR045076">
    <property type="entry name" value="MutS"/>
</dbReference>
<evidence type="ECO:0000256" key="12">
    <source>
        <dbReference type="SAM" id="MobiDB-lite"/>
    </source>
</evidence>
<dbReference type="InterPro" id="IPR007696">
    <property type="entry name" value="DNA_mismatch_repair_MutS_core"/>
</dbReference>
<keyword evidence="5" id="KW-0547">Nucleotide-binding</keyword>
<dbReference type="SUPFAM" id="SSF48334">
    <property type="entry name" value="DNA repair protein MutS, domain III"/>
    <property type="match status" value="1"/>
</dbReference>
<proteinExistence type="inferred from homology"/>
<dbReference type="CDD" id="cd03281">
    <property type="entry name" value="ABC_MSH5_euk"/>
    <property type="match status" value="1"/>
</dbReference>
<comment type="subcellular location">
    <subcellularLocation>
        <location evidence="2">Chromosome</location>
    </subcellularLocation>
    <subcellularLocation>
        <location evidence="1">Nucleus</location>
    </subcellularLocation>
</comment>
<dbReference type="SUPFAM" id="SSF52540">
    <property type="entry name" value="P-loop containing nucleoside triphosphate hydrolases"/>
    <property type="match status" value="1"/>
</dbReference>
<evidence type="ECO:0000256" key="9">
    <source>
        <dbReference type="ARBA" id="ARBA00023254"/>
    </source>
</evidence>
<dbReference type="InterPro" id="IPR027417">
    <property type="entry name" value="P-loop_NTPase"/>
</dbReference>
<evidence type="ECO:0000256" key="5">
    <source>
        <dbReference type="ARBA" id="ARBA00022741"/>
    </source>
</evidence>
<feature type="region of interest" description="Disordered" evidence="12">
    <location>
        <begin position="734"/>
        <end position="754"/>
    </location>
</feature>
<keyword evidence="8" id="KW-0539">Nucleus</keyword>
<evidence type="ECO:0000256" key="7">
    <source>
        <dbReference type="ARBA" id="ARBA00023125"/>
    </source>
</evidence>
<dbReference type="GO" id="GO:0005694">
    <property type="term" value="C:chromosome"/>
    <property type="evidence" value="ECO:0007669"/>
    <property type="project" value="UniProtKB-SubCell"/>
</dbReference>
<evidence type="ECO:0000313" key="15">
    <source>
        <dbReference type="Proteomes" id="UP000054516"/>
    </source>
</evidence>
<dbReference type="Gene3D" id="3.40.50.300">
    <property type="entry name" value="P-loop containing nucleotide triphosphate hydrolases"/>
    <property type="match status" value="1"/>
</dbReference>
<keyword evidence="15" id="KW-1185">Reference proteome</keyword>
<dbReference type="OrthoDB" id="29596at2759"/>
<evidence type="ECO:0000256" key="1">
    <source>
        <dbReference type="ARBA" id="ARBA00004123"/>
    </source>
</evidence>
<dbReference type="GO" id="GO:0006298">
    <property type="term" value="P:mismatch repair"/>
    <property type="evidence" value="ECO:0007669"/>
    <property type="project" value="InterPro"/>
</dbReference>
<dbReference type="GO" id="GO:0140664">
    <property type="term" value="F:ATP-dependent DNA damage sensor activity"/>
    <property type="evidence" value="ECO:0007669"/>
    <property type="project" value="InterPro"/>
</dbReference>
<keyword evidence="9" id="KW-0469">Meiosis</keyword>
<dbReference type="SMART" id="SM00533">
    <property type="entry name" value="MUTSd"/>
    <property type="match status" value="1"/>
</dbReference>
<dbReference type="Pfam" id="PF05192">
    <property type="entry name" value="MutS_III"/>
    <property type="match status" value="1"/>
</dbReference>
<dbReference type="PANTHER" id="PTHR11361:SF20">
    <property type="entry name" value="MUTS PROTEIN HOMOLOG 5"/>
    <property type="match status" value="1"/>
</dbReference>
<dbReference type="InterPro" id="IPR036187">
    <property type="entry name" value="DNA_mismatch_repair_MutS_sf"/>
</dbReference>
<evidence type="ECO:0000256" key="8">
    <source>
        <dbReference type="ARBA" id="ARBA00023242"/>
    </source>
</evidence>
<dbReference type="AlphaFoldDB" id="A0A1W2TPX8"/>
<name>A0A1W2TPX8_ROSNE</name>
<gene>
    <name evidence="14" type="ORF">SAMD00023353_4500480</name>
</gene>
<evidence type="ECO:0000259" key="13">
    <source>
        <dbReference type="PROSITE" id="PS00486"/>
    </source>
</evidence>
<evidence type="ECO:0000256" key="4">
    <source>
        <dbReference type="ARBA" id="ARBA00022454"/>
    </source>
</evidence>
<feature type="compositionally biased region" description="Polar residues" evidence="12">
    <location>
        <begin position="743"/>
        <end position="754"/>
    </location>
</feature>
<dbReference type="InterPro" id="IPR000432">
    <property type="entry name" value="DNA_mismatch_repair_MutS_C"/>
</dbReference>
<evidence type="ECO:0000256" key="3">
    <source>
        <dbReference type="ARBA" id="ARBA00006271"/>
    </source>
</evidence>
<evidence type="ECO:0000256" key="6">
    <source>
        <dbReference type="ARBA" id="ARBA00022840"/>
    </source>
</evidence>
<feature type="compositionally biased region" description="Polar residues" evidence="12">
    <location>
        <begin position="56"/>
        <end position="74"/>
    </location>
</feature>
<dbReference type="Pfam" id="PF00488">
    <property type="entry name" value="MutS_V"/>
    <property type="match status" value="1"/>
</dbReference>
<dbReference type="STRING" id="77044.A0A1W2TPX8"/>
<keyword evidence="6" id="KW-0067">ATP-binding</keyword>
<accession>A0A1W2TPX8</accession>
<dbReference type="GO" id="GO:0051026">
    <property type="term" value="P:chiasma assembly"/>
    <property type="evidence" value="ECO:0007669"/>
    <property type="project" value="TreeGrafter"/>
</dbReference>
<dbReference type="PANTHER" id="PTHR11361">
    <property type="entry name" value="DNA MISMATCH REPAIR PROTEIN MUTS FAMILY MEMBER"/>
    <property type="match status" value="1"/>
</dbReference>
<protein>
    <recommendedName>
        <fullName evidence="10">DNA mismatch repair protein MSH5</fullName>
    </recommendedName>
    <alternativeName>
        <fullName evidence="11">MutS protein homolog 5</fullName>
    </alternativeName>
</protein>
<dbReference type="GO" id="GO:0005524">
    <property type="term" value="F:ATP binding"/>
    <property type="evidence" value="ECO:0007669"/>
    <property type="project" value="UniProtKB-KW"/>
</dbReference>
<dbReference type="EMBL" id="DF977490">
    <property type="protein sequence ID" value="GAP90471.2"/>
    <property type="molecule type" value="Genomic_DNA"/>
</dbReference>
<evidence type="ECO:0000256" key="11">
    <source>
        <dbReference type="ARBA" id="ARBA00077470"/>
    </source>
</evidence>
<dbReference type="GO" id="GO:0005634">
    <property type="term" value="C:nucleus"/>
    <property type="evidence" value="ECO:0007669"/>
    <property type="project" value="UniProtKB-SubCell"/>
</dbReference>
<dbReference type="GO" id="GO:0030983">
    <property type="term" value="F:mismatched DNA binding"/>
    <property type="evidence" value="ECO:0007669"/>
    <property type="project" value="InterPro"/>
</dbReference>
<keyword evidence="7" id="KW-0238">DNA-binding</keyword>
<organism evidence="14">
    <name type="scientific">Rosellinia necatrix</name>
    <name type="common">White root-rot fungus</name>
    <dbReference type="NCBI Taxonomy" id="77044"/>
    <lineage>
        <taxon>Eukaryota</taxon>
        <taxon>Fungi</taxon>
        <taxon>Dikarya</taxon>
        <taxon>Ascomycota</taxon>
        <taxon>Pezizomycotina</taxon>
        <taxon>Sordariomycetes</taxon>
        <taxon>Xylariomycetidae</taxon>
        <taxon>Xylariales</taxon>
        <taxon>Xylariaceae</taxon>
        <taxon>Rosellinia</taxon>
    </lineage>
</organism>
<dbReference type="PROSITE" id="PS00486">
    <property type="entry name" value="DNA_MISMATCH_REPAIR_2"/>
    <property type="match status" value="1"/>
</dbReference>
<comment type="similarity">
    <text evidence="3">Belongs to the DNA mismatch repair MutS family.</text>
</comment>
<evidence type="ECO:0000256" key="2">
    <source>
        <dbReference type="ARBA" id="ARBA00004286"/>
    </source>
</evidence>
<feature type="domain" description="DNA mismatch repair proteins mutS family" evidence="13">
    <location>
        <begin position="835"/>
        <end position="851"/>
    </location>
</feature>
<dbReference type="OMA" id="CSVYFMP"/>
<keyword evidence="4" id="KW-0158">Chromosome</keyword>
<dbReference type="FunFam" id="3.40.50.300:FF:001067">
    <property type="entry name" value="DNA mismatch repair protein MSH5"/>
    <property type="match status" value="1"/>
</dbReference>
<dbReference type="Proteomes" id="UP000054516">
    <property type="component" value="Unassembled WGS sequence"/>
</dbReference>